<dbReference type="InterPro" id="IPR050722">
    <property type="entry name" value="Pyruvate:ferred/Flavod_OxRd"/>
</dbReference>
<dbReference type="RefSeq" id="WP_048887475.1">
    <property type="nucleotide sequence ID" value="NZ_LFEJ01000009.1"/>
</dbReference>
<feature type="site" description="Important for catalytic activity" evidence="12">
    <location>
        <position position="60"/>
    </location>
</feature>
<dbReference type="FunFam" id="4.10.780.10:FF:000001">
    <property type="entry name" value="Probable pyruvate-flavodoxin oxidoreductase"/>
    <property type="match status" value="1"/>
</dbReference>
<feature type="binding site" evidence="13">
    <location>
        <position position="755"/>
    </location>
    <ligand>
        <name>[4Fe-4S] cluster</name>
        <dbReference type="ChEBI" id="CHEBI:49883"/>
        <label>1</label>
    </ligand>
</feature>
<dbReference type="InterPro" id="IPR037112">
    <property type="entry name" value="Pyrv-flavodox_OxR_EKR_sf"/>
</dbReference>
<feature type="binding site" evidence="13">
    <location>
        <position position="1073"/>
    </location>
    <ligand>
        <name>[4Fe-4S] cluster</name>
        <dbReference type="ChEBI" id="CHEBI:49883"/>
        <label>3</label>
    </ligand>
</feature>
<feature type="binding site" evidence="13">
    <location>
        <position position="695"/>
    </location>
    <ligand>
        <name>[4Fe-4S] cluster</name>
        <dbReference type="ChEBI" id="CHEBI:49883"/>
        <label>1</label>
    </ligand>
</feature>
<dbReference type="PANTHER" id="PTHR32154">
    <property type="entry name" value="PYRUVATE-FLAVODOXIN OXIDOREDUCTASE-RELATED"/>
    <property type="match status" value="1"/>
</dbReference>
<dbReference type="InterPro" id="IPR017900">
    <property type="entry name" value="4Fe4S_Fe_S_CS"/>
</dbReference>
<feature type="site" description="Important for catalytic activity" evidence="12">
    <location>
        <position position="27"/>
    </location>
</feature>
<dbReference type="PROSITE" id="PS00198">
    <property type="entry name" value="4FE4S_FER_1"/>
    <property type="match status" value="1"/>
</dbReference>
<evidence type="ECO:0000256" key="6">
    <source>
        <dbReference type="ARBA" id="ARBA00023002"/>
    </source>
</evidence>
<dbReference type="FunFam" id="3.40.50.920:FF:000007">
    <property type="entry name" value="Pyruvate:ferredoxin (Flavodoxin) oxidoreductase"/>
    <property type="match status" value="1"/>
</dbReference>
<comment type="function">
    <text evidence="10">Oxidoreductase required for the transfer of electrons from pyruvate to flavodoxin.</text>
</comment>
<evidence type="ECO:0000256" key="10">
    <source>
        <dbReference type="PIRNR" id="PIRNR000159"/>
    </source>
</evidence>
<evidence type="ECO:0000256" key="9">
    <source>
        <dbReference type="ARBA" id="ARBA00048963"/>
    </source>
</evidence>
<feature type="domain" description="4Fe-4S ferredoxin-type" evidence="14">
    <location>
        <begin position="680"/>
        <end position="709"/>
    </location>
</feature>
<evidence type="ECO:0000256" key="13">
    <source>
        <dbReference type="PIRSR" id="PIRSR000159-50"/>
    </source>
</evidence>
<evidence type="ECO:0000256" key="7">
    <source>
        <dbReference type="ARBA" id="ARBA00023004"/>
    </source>
</evidence>
<dbReference type="InterPro" id="IPR011895">
    <property type="entry name" value="Pyrv_flavodox_OxRed"/>
</dbReference>
<dbReference type="NCBIfam" id="TIGR02176">
    <property type="entry name" value="pyruv_ox_red"/>
    <property type="match status" value="1"/>
</dbReference>
<dbReference type="CDD" id="cd03377">
    <property type="entry name" value="TPP_PFOR_PNO"/>
    <property type="match status" value="1"/>
</dbReference>
<dbReference type="Pfam" id="PF10371">
    <property type="entry name" value="EKR"/>
    <property type="match status" value="1"/>
</dbReference>
<dbReference type="CDD" id="cd07034">
    <property type="entry name" value="TPP_PYR_PFOR_IOR-alpha_like"/>
    <property type="match status" value="1"/>
</dbReference>
<accession>A0A0J8VRZ0</accession>
<dbReference type="InterPro" id="IPR017896">
    <property type="entry name" value="4Fe4S_Fe-S-bd"/>
</dbReference>
<name>A0A0J8VRZ0_9ENTR</name>
<keyword evidence="2 10" id="KW-0813">Transport</keyword>
<feature type="binding site" evidence="11">
    <location>
        <position position="847"/>
    </location>
    <ligand>
        <name>thiamine diphosphate</name>
        <dbReference type="ChEBI" id="CHEBI:58937"/>
    </ligand>
</feature>
<dbReference type="Gene3D" id="3.40.50.920">
    <property type="match status" value="1"/>
</dbReference>
<dbReference type="Gene3D" id="3.40.920.10">
    <property type="entry name" value="Pyruvate-ferredoxin oxidoreductase, PFOR, domain III"/>
    <property type="match status" value="1"/>
</dbReference>
<keyword evidence="8 13" id="KW-0411">Iron-sulfur</keyword>
<keyword evidence="3 13" id="KW-0004">4Fe-4S</keyword>
<feature type="binding site" evidence="13">
    <location>
        <position position="822"/>
    </location>
    <ligand>
        <name>[4Fe-4S] cluster</name>
        <dbReference type="ChEBI" id="CHEBI:49883"/>
        <label>3</label>
    </ligand>
</feature>
<dbReference type="Pfam" id="PF17147">
    <property type="entry name" value="PFOR_II"/>
    <property type="match status" value="1"/>
</dbReference>
<dbReference type="InterPro" id="IPR029061">
    <property type="entry name" value="THDP-binding"/>
</dbReference>
<dbReference type="OrthoDB" id="9794954at2"/>
<dbReference type="SUPFAM" id="SSF54862">
    <property type="entry name" value="4Fe-4S ferredoxins"/>
    <property type="match status" value="1"/>
</dbReference>
<dbReference type="SUPFAM" id="SSF52922">
    <property type="entry name" value="TK C-terminal domain-like"/>
    <property type="match status" value="1"/>
</dbReference>
<dbReference type="STRING" id="1121863.GCA_000621185_01195"/>
<dbReference type="InterPro" id="IPR002880">
    <property type="entry name" value="Pyrv_Fd/Flavodoxin_OxRdtase_N"/>
</dbReference>
<keyword evidence="16" id="KW-1185">Reference proteome</keyword>
<dbReference type="Pfam" id="PF01558">
    <property type="entry name" value="POR"/>
    <property type="match status" value="1"/>
</dbReference>
<evidence type="ECO:0000313" key="16">
    <source>
        <dbReference type="Proteomes" id="UP000037315"/>
    </source>
</evidence>
<feature type="binding site" evidence="11">
    <location>
        <position position="60"/>
    </location>
    <ligand>
        <name>thiamine diphosphate</name>
        <dbReference type="ChEBI" id="CHEBI:58937"/>
    </ligand>
</feature>
<feature type="binding site" evidence="11">
    <location>
        <begin position="993"/>
        <end position="998"/>
    </location>
    <ligand>
        <name>thiamine diphosphate</name>
        <dbReference type="ChEBI" id="CHEBI:58937"/>
    </ligand>
</feature>
<evidence type="ECO:0000256" key="5">
    <source>
        <dbReference type="ARBA" id="ARBA00022982"/>
    </source>
</evidence>
<dbReference type="SUPFAM" id="SSF52518">
    <property type="entry name" value="Thiamin diphosphate-binding fold (THDP-binding)"/>
    <property type="match status" value="2"/>
</dbReference>
<feature type="site" description="Important for catalytic activity" evidence="12">
    <location>
        <position position="998"/>
    </location>
</feature>
<dbReference type="InterPro" id="IPR019752">
    <property type="entry name" value="Pyrv/ketoisovalerate_OxRed_cat"/>
</dbReference>
<comment type="similarity">
    <text evidence="1 10">Belongs to the pyruvate:ferredoxin/flavodoxin oxidoreductase family.</text>
</comment>
<dbReference type="SMART" id="SM00890">
    <property type="entry name" value="EKR"/>
    <property type="match status" value="1"/>
</dbReference>
<feature type="binding site" evidence="13">
    <location>
        <position position="692"/>
    </location>
    <ligand>
        <name>[4Fe-4S] cluster</name>
        <dbReference type="ChEBI" id="CHEBI:49883"/>
        <label>1</label>
    </ligand>
</feature>
<dbReference type="PROSITE" id="PS51379">
    <property type="entry name" value="4FE4S_FER_2"/>
    <property type="match status" value="2"/>
</dbReference>
<dbReference type="FunFam" id="3.40.50.970:FF:000047">
    <property type="entry name" value="Probable pyruvate-flavodoxin oxidoreductase"/>
    <property type="match status" value="1"/>
</dbReference>
<comment type="catalytic activity">
    <reaction evidence="9 10">
        <text>oxidized [flavodoxin] + pyruvate + CoA + 2 H(+) = reduced [flavodoxin] + acetyl-CoA + CO2</text>
        <dbReference type="Rhea" id="RHEA:44140"/>
        <dbReference type="Rhea" id="RHEA-COMP:10622"/>
        <dbReference type="Rhea" id="RHEA-COMP:10623"/>
        <dbReference type="ChEBI" id="CHEBI:15361"/>
        <dbReference type="ChEBI" id="CHEBI:15378"/>
        <dbReference type="ChEBI" id="CHEBI:16526"/>
        <dbReference type="ChEBI" id="CHEBI:57287"/>
        <dbReference type="ChEBI" id="CHEBI:57288"/>
        <dbReference type="ChEBI" id="CHEBI:57618"/>
        <dbReference type="ChEBI" id="CHEBI:58210"/>
    </reaction>
</comment>
<feature type="binding site" evidence="11">
    <location>
        <position position="824"/>
    </location>
    <ligand>
        <name>thiamine diphosphate</name>
        <dbReference type="ChEBI" id="CHEBI:58937"/>
    </ligand>
</feature>
<dbReference type="GO" id="GO:0022900">
    <property type="term" value="P:electron transport chain"/>
    <property type="evidence" value="ECO:0007669"/>
    <property type="project" value="InterPro"/>
</dbReference>
<dbReference type="AlphaFoldDB" id="A0A0J8VRZ0"/>
<evidence type="ECO:0000256" key="1">
    <source>
        <dbReference type="ARBA" id="ARBA00009032"/>
    </source>
</evidence>
<evidence type="ECO:0000256" key="11">
    <source>
        <dbReference type="PIRSR" id="PIRSR000159-1"/>
    </source>
</evidence>
<dbReference type="PANTHER" id="PTHR32154:SF0">
    <property type="entry name" value="PYRUVATE-FLAVODOXIN OXIDOREDUCTASE-RELATED"/>
    <property type="match status" value="1"/>
</dbReference>
<feature type="binding site" evidence="11">
    <location>
        <position position="110"/>
    </location>
    <ligand>
        <name>pyruvate</name>
        <dbReference type="ChEBI" id="CHEBI:15361"/>
    </ligand>
</feature>
<protein>
    <recommendedName>
        <fullName evidence="10">Pyruvate-flavodoxin oxidoreductase</fullName>
        <ecNumber evidence="10">1.2.7.-</ecNumber>
    </recommendedName>
</protein>
<dbReference type="FunFam" id="3.40.50.970:FF:000012">
    <property type="entry name" value="Pyruvate:ferredoxin (Flavodoxin) oxidoreductase"/>
    <property type="match status" value="1"/>
</dbReference>
<feature type="binding site" evidence="13">
    <location>
        <position position="745"/>
    </location>
    <ligand>
        <name>[4Fe-4S] cluster</name>
        <dbReference type="ChEBI" id="CHEBI:49883"/>
        <label>2</label>
    </ligand>
</feature>
<dbReference type="GO" id="GO:0016903">
    <property type="term" value="F:oxidoreductase activity, acting on the aldehyde or oxo group of donors"/>
    <property type="evidence" value="ECO:0007669"/>
    <property type="project" value="InterPro"/>
</dbReference>
<dbReference type="InterPro" id="IPR002869">
    <property type="entry name" value="Pyrv_flavodox_OxRed_cen"/>
</dbReference>
<dbReference type="Gene3D" id="3.40.50.970">
    <property type="match status" value="2"/>
</dbReference>
<feature type="binding site" evidence="13">
    <location>
        <position position="819"/>
    </location>
    <ligand>
        <name>[4Fe-4S] cluster</name>
        <dbReference type="ChEBI" id="CHEBI:49883"/>
        <label>3</label>
    </ligand>
</feature>
<reference evidence="15 16" key="1">
    <citation type="submission" date="2015-06" db="EMBL/GenBank/DDBJ databases">
        <title>Genome sequencing of Cronobacter sp. strain DJ34 isolated from petroleum contaminated sludge of Duliajan Oil Fields, Assam, India.</title>
        <authorList>
            <person name="Pal S."/>
            <person name="Banerjee T.D."/>
            <person name="Roy A."/>
            <person name="Sar P."/>
            <person name="Kazy S.K."/>
        </authorList>
    </citation>
    <scope>NUCLEOTIDE SEQUENCE [LARGE SCALE GENOMIC DNA]</scope>
    <source>
        <strain evidence="15 16">DJ34</strain>
    </source>
</reference>
<evidence type="ECO:0000256" key="3">
    <source>
        <dbReference type="ARBA" id="ARBA00022485"/>
    </source>
</evidence>
<dbReference type="GO" id="GO:0005506">
    <property type="term" value="F:iron ion binding"/>
    <property type="evidence" value="ECO:0007669"/>
    <property type="project" value="InterPro"/>
</dbReference>
<dbReference type="PIRSF" id="PIRSF000159">
    <property type="entry name" value="NifJ"/>
    <property type="match status" value="1"/>
</dbReference>
<proteinExistence type="inferred from homology"/>
<evidence type="ECO:0000256" key="12">
    <source>
        <dbReference type="PIRSR" id="PIRSR000159-2"/>
    </source>
</evidence>
<dbReference type="GO" id="GO:0006979">
    <property type="term" value="P:response to oxidative stress"/>
    <property type="evidence" value="ECO:0007669"/>
    <property type="project" value="TreeGrafter"/>
</dbReference>
<evidence type="ECO:0000313" key="15">
    <source>
        <dbReference type="EMBL" id="KMV35692.1"/>
    </source>
</evidence>
<evidence type="ECO:0000259" key="14">
    <source>
        <dbReference type="PROSITE" id="PS51379"/>
    </source>
</evidence>
<dbReference type="Proteomes" id="UP000037315">
    <property type="component" value="Unassembled WGS sequence"/>
</dbReference>
<evidence type="ECO:0000256" key="4">
    <source>
        <dbReference type="ARBA" id="ARBA00022723"/>
    </source>
</evidence>
<feature type="binding site" evidence="11">
    <location>
        <position position="27"/>
    </location>
    <ligand>
        <name>pyruvate</name>
        <dbReference type="ChEBI" id="CHEBI:15361"/>
    </ligand>
</feature>
<dbReference type="SUPFAM" id="SSF53323">
    <property type="entry name" value="Pyruvate-ferredoxin oxidoreductase, PFOR, domain III"/>
    <property type="match status" value="1"/>
</dbReference>
<feature type="binding site" evidence="13">
    <location>
        <position position="699"/>
    </location>
    <ligand>
        <name>[4Fe-4S] cluster</name>
        <dbReference type="ChEBI" id="CHEBI:49883"/>
        <label>2</label>
    </ligand>
</feature>
<dbReference type="EC" id="1.2.7.-" evidence="10"/>
<feature type="site" description="Important for catalytic activity" evidence="12">
    <location>
        <position position="110"/>
    </location>
</feature>
<sequence length="1176" mass="128719">MITIDGNGAVASVAFRTSEVIAIYPITPSSTMAEQADAWAGNGLKNVWGDTPRVVEMQSEAGAIATVHGALQTGALSTSFTSSQGLLLMIPTLYKLAGQLTPFVLHVAARTVATHALSIFGDHSDVMAVRQTGCAMLCASSVQEAQDFALISHIATLKSRVPFIHFFDGFRTSHEINKIVPLADDTIRSLMPQAEIDAHRARALNPEHPVIRGTSANPDTYFQSREATNPWYNAVYDHVETAMNDFAQATGRHYRPFDYYGHPQAERVIVVMGSAIGTCEEVVDELLTQGEKVGVLKVRLYRPFSAKHLLAALPESAKRIAVLDRTKEPGAQAEPLYLDVMTALAEAFNAGERETLPRVIGGRYGLSSKEFGPECALAVFTELKAQQPKARFTVGIYDDVTHLSLPLPENTLPSHARLEALFYGLGSDGSVSATKNNIKIIGNATPFYAQGYFVYDSKKAGGLTVSHLRVSERPINSAYLVNQADFVGCHQLQFIDKYQMAERLKPGGIFLINTPYAPDEVWRRLPQEVQAVLNHKHAKVYVVNAAKIARECGLGARINTVMQMAFFHLTQILPGDAALQALQAAIAKSYSSKGQELVERNWQALALARESLFEVSREAVNPQSPLRPPVVSDAAPDFVKTVTAAMLAGLGDALPVSALPPDGTWPLGTTRWEKRNIAEAIPIWKPELCTQCNHCVAACPHSAIRAKVVSPEAMSDAPASLNSLDVKSRDMRGQKYVLQVAPEDCTGCNLCVEVCPAKDRENPEVKAINMMSRLEHVEEEKVHYDFFLSLPEIDRTALERIDIRTSQLITPLFEYSGACSGCGETPYIKLLTQLYGDRLLIANATGCSSIYGGNLPSTPYTTDANGRGPAWANSLFEDNAEFGLGFRLTVDQHKARVMRLLDKFADRLTPELNAQLRAEATPPVRREQVAALRQQLANVDDVDAQQLLTDADALVEKSIWLIGGDGWAYDIGFGGLDHVLSLTENVNILVLDTQCYSNTGGQASKATPLGAVTKFGEHGKRKARKDLGVSMMMYGHVYVAQISLGAQLNQTVKAIQEAEAYPGPSLIIAYSPCEEHGYDLALSHDQMRQLTATGFWPLYRFDPRRAEEGKLPLALDSRPPSDALAETLLAEQRFRRLNAQQPDVAEQLWKDAAADLQKRYDFLAQMAGKAEKTSTE</sequence>
<dbReference type="PATRIC" id="fig|1656095.3.peg.1698"/>
<keyword evidence="5 10" id="KW-0249">Electron transport</keyword>
<feature type="domain" description="4Fe-4S ferredoxin-type" evidence="14">
    <location>
        <begin position="736"/>
        <end position="765"/>
    </location>
</feature>
<feature type="binding site" evidence="13">
    <location>
        <position position="847"/>
    </location>
    <ligand>
        <name>[4Fe-4S] cluster</name>
        <dbReference type="ChEBI" id="CHEBI:49883"/>
        <label>3</label>
    </ligand>
</feature>
<comment type="cofactor">
    <cofactor evidence="13">
        <name>[4Fe-4S] cluster</name>
        <dbReference type="ChEBI" id="CHEBI:49883"/>
    </cofactor>
    <text evidence="13">Binds 3 [4Fe-4S] clusters per subunit.</text>
</comment>
<keyword evidence="7 13" id="KW-0408">Iron</keyword>
<feature type="binding site" evidence="13">
    <location>
        <position position="689"/>
    </location>
    <ligand>
        <name>[4Fe-4S] cluster</name>
        <dbReference type="ChEBI" id="CHEBI:49883"/>
        <label>1</label>
    </ligand>
</feature>
<keyword evidence="6 10" id="KW-0560">Oxidoreductase</keyword>
<evidence type="ECO:0000256" key="2">
    <source>
        <dbReference type="ARBA" id="ARBA00022448"/>
    </source>
</evidence>
<comment type="caution">
    <text evidence="15">The sequence shown here is derived from an EMBL/GenBank/DDBJ whole genome shotgun (WGS) entry which is preliminary data.</text>
</comment>
<dbReference type="EMBL" id="LFEJ01000009">
    <property type="protein sequence ID" value="KMV35692.1"/>
    <property type="molecule type" value="Genomic_DNA"/>
</dbReference>
<dbReference type="Gene3D" id="3.30.70.20">
    <property type="match status" value="1"/>
</dbReference>
<dbReference type="Gene3D" id="4.10.780.10">
    <property type="entry name" value="Pyruvate-flavodoxin oxidoreductase, EKR domain"/>
    <property type="match status" value="1"/>
</dbReference>
<dbReference type="InterPro" id="IPR019456">
    <property type="entry name" value="Pyrv-flavodox_OxRtase_EKR"/>
</dbReference>
<dbReference type="Pfam" id="PF12838">
    <property type="entry name" value="Fer4_7"/>
    <property type="match status" value="1"/>
</dbReference>
<keyword evidence="4 13" id="KW-0479">Metal-binding</keyword>
<gene>
    <name evidence="15" type="ORF">ACH50_05030</name>
</gene>
<dbReference type="FunFam" id="3.40.920.10:FF:000001">
    <property type="entry name" value="Pyruvate:ferredoxin (Flavodoxin) oxidoreductase"/>
    <property type="match status" value="1"/>
</dbReference>
<dbReference type="FunFam" id="3.30.70.20:FF:000022">
    <property type="entry name" value="Pyruvate:ferredoxin (Flavodoxin) oxidoreductase"/>
    <property type="match status" value="1"/>
</dbReference>
<dbReference type="GO" id="GO:0051539">
    <property type="term" value="F:4 iron, 4 sulfur cluster binding"/>
    <property type="evidence" value="ECO:0007669"/>
    <property type="project" value="UniProtKB-KW"/>
</dbReference>
<keyword evidence="15" id="KW-0670">Pyruvate</keyword>
<organism evidence="15 16">
    <name type="scientific">Franconibacter pulveris</name>
    <dbReference type="NCBI Taxonomy" id="435910"/>
    <lineage>
        <taxon>Bacteria</taxon>
        <taxon>Pseudomonadati</taxon>
        <taxon>Pseudomonadota</taxon>
        <taxon>Gammaproteobacteria</taxon>
        <taxon>Enterobacterales</taxon>
        <taxon>Enterobacteriaceae</taxon>
        <taxon>Franconibacter</taxon>
    </lineage>
</organism>
<dbReference type="InterPro" id="IPR033412">
    <property type="entry name" value="PFOR_II"/>
</dbReference>
<evidence type="ECO:0000256" key="8">
    <source>
        <dbReference type="ARBA" id="ARBA00023014"/>
    </source>
</evidence>
<dbReference type="InterPro" id="IPR009014">
    <property type="entry name" value="Transketo_C/PFOR_II"/>
</dbReference>
<feature type="binding site" evidence="13">
    <location>
        <position position="751"/>
    </location>
    <ligand>
        <name>[4Fe-4S] cluster</name>
        <dbReference type="ChEBI" id="CHEBI:49883"/>
        <label>2</label>
    </ligand>
</feature>
<feature type="binding site" evidence="11">
    <location>
        <begin position="964"/>
        <end position="967"/>
    </location>
    <ligand>
        <name>thiamine diphosphate</name>
        <dbReference type="ChEBI" id="CHEBI:58937"/>
    </ligand>
</feature>
<dbReference type="Pfam" id="PF01855">
    <property type="entry name" value="POR_N"/>
    <property type="match status" value="1"/>
</dbReference>
<feature type="binding site" evidence="13">
    <location>
        <position position="748"/>
    </location>
    <ligand>
        <name>[4Fe-4S] cluster</name>
        <dbReference type="ChEBI" id="CHEBI:49883"/>
        <label>2</label>
    </ligand>
</feature>